<evidence type="ECO:0000313" key="2">
    <source>
        <dbReference type="Proteomes" id="UP001232163"/>
    </source>
</evidence>
<reference evidence="1 2" key="1">
    <citation type="submission" date="2023-07" db="EMBL/GenBank/DDBJ databases">
        <title>Genomic Encyclopedia of Type Strains, Phase IV (KMG-IV): sequencing the most valuable type-strain genomes for metagenomic binning, comparative biology and taxonomic classification.</title>
        <authorList>
            <person name="Goeker M."/>
        </authorList>
    </citation>
    <scope>NUCLEOTIDE SEQUENCE [LARGE SCALE GENOMIC DNA]</scope>
    <source>
        <strain evidence="1 2">NIO-1023</strain>
    </source>
</reference>
<dbReference type="EMBL" id="JAURUR010000051">
    <property type="protein sequence ID" value="MDP9766654.1"/>
    <property type="molecule type" value="Genomic_DNA"/>
</dbReference>
<gene>
    <name evidence="1" type="ORF">QO006_004129</name>
</gene>
<organism evidence="1 2">
    <name type="scientific">Deinococcus enclensis</name>
    <dbReference type="NCBI Taxonomy" id="1049582"/>
    <lineage>
        <taxon>Bacteria</taxon>
        <taxon>Thermotogati</taxon>
        <taxon>Deinococcota</taxon>
        <taxon>Deinococci</taxon>
        <taxon>Deinococcales</taxon>
        <taxon>Deinococcaceae</taxon>
        <taxon>Deinococcus</taxon>
    </lineage>
</organism>
<name>A0ABT9MJ81_9DEIO</name>
<accession>A0ABT9MJ81</accession>
<protein>
    <submittedName>
        <fullName evidence="1">Uncharacterized protein</fullName>
    </submittedName>
</protein>
<comment type="caution">
    <text evidence="1">The sequence shown here is derived from an EMBL/GenBank/DDBJ whole genome shotgun (WGS) entry which is preliminary data.</text>
</comment>
<dbReference type="RefSeq" id="WP_307470182.1">
    <property type="nucleotide sequence ID" value="NZ_JAURUR010000051.1"/>
</dbReference>
<sequence length="58" mass="6533">MQVAECDTDLVQANLLALGFEFLIQQPVPGGRVVQRDLTDFLVQFIPFLLSGTARRRQ</sequence>
<evidence type="ECO:0000313" key="1">
    <source>
        <dbReference type="EMBL" id="MDP9766654.1"/>
    </source>
</evidence>
<keyword evidence="2" id="KW-1185">Reference proteome</keyword>
<dbReference type="Proteomes" id="UP001232163">
    <property type="component" value="Unassembled WGS sequence"/>
</dbReference>
<proteinExistence type="predicted"/>